<name>A0AAD7L2M6_QUISA</name>
<dbReference type="AlphaFoldDB" id="A0AAD7L2M6"/>
<sequence length="80" mass="9445">MEGMMQAQLQQPQRQQQQSVERLNLEAVKTRAISLFKAILSHPRRFRRLRSFKHHPQMVHLFCPNFFHSSPPPHINGGLF</sequence>
<dbReference type="KEGG" id="qsa:O6P43_026589"/>
<feature type="non-terminal residue" evidence="1">
    <location>
        <position position="80"/>
    </location>
</feature>
<accession>A0AAD7L2M6</accession>
<proteinExistence type="predicted"/>
<evidence type="ECO:0000313" key="2">
    <source>
        <dbReference type="Proteomes" id="UP001163823"/>
    </source>
</evidence>
<evidence type="ECO:0000313" key="1">
    <source>
        <dbReference type="EMBL" id="KAJ7950388.1"/>
    </source>
</evidence>
<dbReference type="EMBL" id="JARAOO010000011">
    <property type="protein sequence ID" value="KAJ7950388.1"/>
    <property type="molecule type" value="Genomic_DNA"/>
</dbReference>
<dbReference type="Proteomes" id="UP001163823">
    <property type="component" value="Chromosome 11"/>
</dbReference>
<reference evidence="1" key="1">
    <citation type="journal article" date="2023" name="Science">
        <title>Elucidation of the pathway for biosynthesis of saponin adjuvants from the soapbark tree.</title>
        <authorList>
            <person name="Reed J."/>
            <person name="Orme A."/>
            <person name="El-Demerdash A."/>
            <person name="Owen C."/>
            <person name="Martin L.B.B."/>
            <person name="Misra R.C."/>
            <person name="Kikuchi S."/>
            <person name="Rejzek M."/>
            <person name="Martin A.C."/>
            <person name="Harkess A."/>
            <person name="Leebens-Mack J."/>
            <person name="Louveau T."/>
            <person name="Stephenson M.J."/>
            <person name="Osbourn A."/>
        </authorList>
    </citation>
    <scope>NUCLEOTIDE SEQUENCE</scope>
    <source>
        <strain evidence="1">S10</strain>
    </source>
</reference>
<comment type="caution">
    <text evidence="1">The sequence shown here is derived from an EMBL/GenBank/DDBJ whole genome shotgun (WGS) entry which is preliminary data.</text>
</comment>
<gene>
    <name evidence="1" type="ORF">O6P43_026589</name>
</gene>
<organism evidence="1 2">
    <name type="scientific">Quillaja saponaria</name>
    <name type="common">Soap bark tree</name>
    <dbReference type="NCBI Taxonomy" id="32244"/>
    <lineage>
        <taxon>Eukaryota</taxon>
        <taxon>Viridiplantae</taxon>
        <taxon>Streptophyta</taxon>
        <taxon>Embryophyta</taxon>
        <taxon>Tracheophyta</taxon>
        <taxon>Spermatophyta</taxon>
        <taxon>Magnoliopsida</taxon>
        <taxon>eudicotyledons</taxon>
        <taxon>Gunneridae</taxon>
        <taxon>Pentapetalae</taxon>
        <taxon>rosids</taxon>
        <taxon>fabids</taxon>
        <taxon>Fabales</taxon>
        <taxon>Quillajaceae</taxon>
        <taxon>Quillaja</taxon>
    </lineage>
</organism>
<protein>
    <submittedName>
        <fullName evidence="1">Uncharacterized protein</fullName>
    </submittedName>
</protein>
<keyword evidence="2" id="KW-1185">Reference proteome</keyword>